<organism evidence="5 6">
    <name type="scientific">Floridaenema aerugineum BLCC-F46</name>
    <dbReference type="NCBI Taxonomy" id="3153654"/>
    <lineage>
        <taxon>Bacteria</taxon>
        <taxon>Bacillati</taxon>
        <taxon>Cyanobacteriota</taxon>
        <taxon>Cyanophyceae</taxon>
        <taxon>Oscillatoriophycideae</taxon>
        <taxon>Aerosakkonematales</taxon>
        <taxon>Aerosakkonemataceae</taxon>
        <taxon>Floridanema</taxon>
        <taxon>Floridanema aerugineum</taxon>
    </lineage>
</organism>
<sequence>MIKRVLVDIDILLDILLERIPFVESASDIWQLIESQEIEAYVSITTLTSIFYTGQQNCGVEVAWQAISEIRAIMQICTIDELVQDKVAYLKHIDDEIALNLACAVEMKLDAIITRTRQNQYLSIIQNSHDSVEKNILVLSAGQLFAKFFLNNQITEQLDVYHKHTEAERNHLFFTRNTNSLSQSELNALMRYFEQSEKRLLWALLISQNASKIIAHAAENLLSEQARLCQLNSQLSLDDWLRLMYIILKYVTYAFITGSYRLLDRISLDFTDINYREHGLETPLISLAIEKLKTSMIKLVKDSKNISTHSSMNLILEITTYFDYVVTELAKNKDLKLG</sequence>
<dbReference type="Proteomes" id="UP001576774">
    <property type="component" value="Unassembled WGS sequence"/>
</dbReference>
<dbReference type="InterPro" id="IPR029060">
    <property type="entry name" value="PIN-like_dom_sf"/>
</dbReference>
<dbReference type="SUPFAM" id="SSF46458">
    <property type="entry name" value="Globin-like"/>
    <property type="match status" value="1"/>
</dbReference>
<evidence type="ECO:0000259" key="4">
    <source>
        <dbReference type="Pfam" id="PF13470"/>
    </source>
</evidence>
<dbReference type="RefSeq" id="WP_413270230.1">
    <property type="nucleotide sequence ID" value="NZ_JBHFNQ010000069.1"/>
</dbReference>
<evidence type="ECO:0000256" key="3">
    <source>
        <dbReference type="ARBA" id="ARBA00023307"/>
    </source>
</evidence>
<proteinExistence type="inferred from homology"/>
<evidence type="ECO:0000313" key="6">
    <source>
        <dbReference type="Proteomes" id="UP001576774"/>
    </source>
</evidence>
<accession>A0ABV4X2Y8</accession>
<evidence type="ECO:0000256" key="2">
    <source>
        <dbReference type="ARBA" id="ARBA00022991"/>
    </source>
</evidence>
<dbReference type="EMBL" id="JBHFNQ010000069">
    <property type="protein sequence ID" value="MFB2877120.1"/>
    <property type="molecule type" value="Genomic_DNA"/>
</dbReference>
<dbReference type="InterPro" id="IPR009050">
    <property type="entry name" value="Globin-like_sf"/>
</dbReference>
<name>A0ABV4X2Y8_9CYAN</name>
<comment type="similarity">
    <text evidence="1">Belongs to the phycobiliprotein family.</text>
</comment>
<gene>
    <name evidence="5" type="ORF">ACE1CC_09540</name>
</gene>
<reference evidence="5 6" key="1">
    <citation type="submission" date="2024-09" db="EMBL/GenBank/DDBJ databases">
        <title>Floridaenema gen nov. (Aerosakkonemataceae, Aerosakkonematales ord. nov., Cyanobacteria) from benthic tropical and subtropical fresh waters, with the description of four new species.</title>
        <authorList>
            <person name="Moretto J.A."/>
            <person name="Berthold D.E."/>
            <person name="Lefler F.W."/>
            <person name="Huang I.-S."/>
            <person name="Laughinghouse H. IV."/>
        </authorList>
    </citation>
    <scope>NUCLEOTIDE SEQUENCE [LARGE SCALE GENOMIC DNA]</scope>
    <source>
        <strain evidence="5 6">BLCC-F46</strain>
    </source>
</reference>
<dbReference type="Gene3D" id="1.10.490.20">
    <property type="entry name" value="Phycocyanins"/>
    <property type="match status" value="1"/>
</dbReference>
<dbReference type="InterPro" id="IPR038719">
    <property type="entry name" value="Phycobilisome_asu/bsu_sf"/>
</dbReference>
<dbReference type="InterPro" id="IPR002716">
    <property type="entry name" value="PIN_dom"/>
</dbReference>
<keyword evidence="3" id="KW-0089">Bile pigment</keyword>
<protein>
    <submittedName>
        <fullName evidence="5">PIN domain-containing protein</fullName>
    </submittedName>
</protein>
<dbReference type="InterPro" id="IPR012128">
    <property type="entry name" value="Phycobilisome_asu/bsu"/>
</dbReference>
<dbReference type="SUPFAM" id="SSF88723">
    <property type="entry name" value="PIN domain-like"/>
    <property type="match status" value="1"/>
</dbReference>
<dbReference type="Pfam" id="PF13470">
    <property type="entry name" value="PIN_3"/>
    <property type="match status" value="1"/>
</dbReference>
<comment type="caution">
    <text evidence="5">The sequence shown here is derived from an EMBL/GenBank/DDBJ whole genome shotgun (WGS) entry which is preliminary data.</text>
</comment>
<dbReference type="Pfam" id="PF00502">
    <property type="entry name" value="Phycobilisome"/>
    <property type="match status" value="1"/>
</dbReference>
<feature type="domain" description="PIN" evidence="4">
    <location>
        <begin position="4"/>
        <end position="115"/>
    </location>
</feature>
<keyword evidence="2" id="KW-0157">Chromophore</keyword>
<evidence type="ECO:0000313" key="5">
    <source>
        <dbReference type="EMBL" id="MFB2877120.1"/>
    </source>
</evidence>
<evidence type="ECO:0000256" key="1">
    <source>
        <dbReference type="ARBA" id="ARBA00008182"/>
    </source>
</evidence>
<keyword evidence="6" id="KW-1185">Reference proteome</keyword>